<dbReference type="InterPro" id="IPR006683">
    <property type="entry name" value="Thioestr_dom"/>
</dbReference>
<proteinExistence type="inferred from homology"/>
<dbReference type="SMART" id="SM00332">
    <property type="entry name" value="PP2Cc"/>
    <property type="match status" value="1"/>
</dbReference>
<dbReference type="PANTHER" id="PTHR12320">
    <property type="entry name" value="PROTEIN PHOSPHATASE 2C"/>
    <property type="match status" value="1"/>
</dbReference>
<evidence type="ECO:0000259" key="2">
    <source>
        <dbReference type="PROSITE" id="PS51746"/>
    </source>
</evidence>
<dbReference type="Gene3D" id="3.60.40.10">
    <property type="entry name" value="PPM-type phosphatase domain"/>
    <property type="match status" value="1"/>
</dbReference>
<dbReference type="OrthoDB" id="60843at2759"/>
<reference evidence="3 4" key="1">
    <citation type="submission" date="2017-03" db="EMBL/GenBank/DDBJ databases">
        <title>Genomes of endolithic fungi from Antarctica.</title>
        <authorList>
            <person name="Coleine C."/>
            <person name="Masonjones S."/>
            <person name="Stajich J.E."/>
        </authorList>
    </citation>
    <scope>NUCLEOTIDE SEQUENCE [LARGE SCALE GENOMIC DNA]</scope>
    <source>
        <strain evidence="3 4">CCFEE 6315</strain>
    </source>
</reference>
<name>A0A4U0TK95_9PEZI</name>
<keyword evidence="4" id="KW-1185">Reference proteome</keyword>
<comment type="cofactor">
    <cofactor evidence="1">
        <name>Mn(2+)</name>
        <dbReference type="ChEBI" id="CHEBI:29035"/>
    </cofactor>
</comment>
<dbReference type="PANTHER" id="PTHR12320:SF1">
    <property type="entry name" value="PROTEIN PHOSPHATASE PTC7 HOMOLOG"/>
    <property type="match status" value="1"/>
</dbReference>
<feature type="domain" description="PPM-type phosphatase" evidence="2">
    <location>
        <begin position="175"/>
        <end position="486"/>
    </location>
</feature>
<dbReference type="SUPFAM" id="SSF81606">
    <property type="entry name" value="PP2C-like"/>
    <property type="match status" value="1"/>
</dbReference>
<dbReference type="PROSITE" id="PS51746">
    <property type="entry name" value="PPM_2"/>
    <property type="match status" value="1"/>
</dbReference>
<comment type="cofactor">
    <cofactor evidence="1">
        <name>Mg(2+)</name>
        <dbReference type="ChEBI" id="CHEBI:18420"/>
    </cofactor>
</comment>
<dbReference type="Proteomes" id="UP000308549">
    <property type="component" value="Unassembled WGS sequence"/>
</dbReference>
<dbReference type="InterPro" id="IPR036457">
    <property type="entry name" value="PPM-type-like_dom_sf"/>
</dbReference>
<keyword evidence="1" id="KW-0479">Metal-binding</keyword>
<comment type="catalytic activity">
    <reaction evidence="1">
        <text>O-phospho-L-seryl-[protein] + H2O = L-seryl-[protein] + phosphate</text>
        <dbReference type="Rhea" id="RHEA:20629"/>
        <dbReference type="Rhea" id="RHEA-COMP:9863"/>
        <dbReference type="Rhea" id="RHEA-COMP:11604"/>
        <dbReference type="ChEBI" id="CHEBI:15377"/>
        <dbReference type="ChEBI" id="CHEBI:29999"/>
        <dbReference type="ChEBI" id="CHEBI:43474"/>
        <dbReference type="ChEBI" id="CHEBI:83421"/>
        <dbReference type="EC" id="3.1.3.16"/>
    </reaction>
</comment>
<dbReference type="SMART" id="SM00331">
    <property type="entry name" value="PP2C_SIG"/>
    <property type="match status" value="1"/>
</dbReference>
<evidence type="ECO:0000313" key="4">
    <source>
        <dbReference type="Proteomes" id="UP000308549"/>
    </source>
</evidence>
<dbReference type="EC" id="3.1.3.16" evidence="1"/>
<dbReference type="InterPro" id="IPR001932">
    <property type="entry name" value="PPM-type_phosphatase-like_dom"/>
</dbReference>
<comment type="catalytic activity">
    <reaction evidence="1">
        <text>O-phospho-L-threonyl-[protein] + H2O = L-threonyl-[protein] + phosphate</text>
        <dbReference type="Rhea" id="RHEA:47004"/>
        <dbReference type="Rhea" id="RHEA-COMP:11060"/>
        <dbReference type="Rhea" id="RHEA-COMP:11605"/>
        <dbReference type="ChEBI" id="CHEBI:15377"/>
        <dbReference type="ChEBI" id="CHEBI:30013"/>
        <dbReference type="ChEBI" id="CHEBI:43474"/>
        <dbReference type="ChEBI" id="CHEBI:61977"/>
        <dbReference type="EC" id="3.1.3.16"/>
    </reaction>
</comment>
<dbReference type="GO" id="GO:0046872">
    <property type="term" value="F:metal ion binding"/>
    <property type="evidence" value="ECO:0007669"/>
    <property type="project" value="UniProtKB-UniRule"/>
</dbReference>
<dbReference type="InterPro" id="IPR029069">
    <property type="entry name" value="HotDog_dom_sf"/>
</dbReference>
<dbReference type="InterPro" id="IPR039123">
    <property type="entry name" value="PPTC7"/>
</dbReference>
<dbReference type="EMBL" id="NAJL01000078">
    <property type="protein sequence ID" value="TKA22308.1"/>
    <property type="molecule type" value="Genomic_DNA"/>
</dbReference>
<keyword evidence="1" id="KW-0378">Hydrolase</keyword>
<organism evidence="3 4">
    <name type="scientific">Salinomyces thailandicus</name>
    <dbReference type="NCBI Taxonomy" id="706561"/>
    <lineage>
        <taxon>Eukaryota</taxon>
        <taxon>Fungi</taxon>
        <taxon>Dikarya</taxon>
        <taxon>Ascomycota</taxon>
        <taxon>Pezizomycotina</taxon>
        <taxon>Dothideomycetes</taxon>
        <taxon>Dothideomycetidae</taxon>
        <taxon>Mycosphaerellales</taxon>
        <taxon>Teratosphaeriaceae</taxon>
        <taxon>Salinomyces</taxon>
    </lineage>
</organism>
<dbReference type="Gene3D" id="3.10.129.10">
    <property type="entry name" value="Hotdog Thioesterase"/>
    <property type="match status" value="1"/>
</dbReference>
<dbReference type="GO" id="GO:0004722">
    <property type="term" value="F:protein serine/threonine phosphatase activity"/>
    <property type="evidence" value="ECO:0007669"/>
    <property type="project" value="UniProtKB-EC"/>
</dbReference>
<dbReference type="CDD" id="cd03443">
    <property type="entry name" value="PaaI_thioesterase"/>
    <property type="match status" value="1"/>
</dbReference>
<gene>
    <name evidence="3" type="ORF">B0A50_08033</name>
</gene>
<comment type="caution">
    <text evidence="3">The sequence shown here is derived from an EMBL/GenBank/DDBJ whole genome shotgun (WGS) entry which is preliminary data.</text>
</comment>
<evidence type="ECO:0000256" key="1">
    <source>
        <dbReference type="RuleBase" id="RU366020"/>
    </source>
</evidence>
<accession>A0A4U0TK95</accession>
<dbReference type="SUPFAM" id="SSF54637">
    <property type="entry name" value="Thioesterase/thiol ester dehydrase-isomerase"/>
    <property type="match status" value="1"/>
</dbReference>
<keyword evidence="1" id="KW-0904">Protein phosphatase</keyword>
<dbReference type="AlphaFoldDB" id="A0A4U0TK95"/>
<protein>
    <recommendedName>
        <fullName evidence="1">Protein phosphatase</fullName>
        <ecNumber evidence="1">3.1.3.16</ecNumber>
    </recommendedName>
</protein>
<keyword evidence="1" id="KW-0464">Manganese</keyword>
<comment type="similarity">
    <text evidence="1">Belongs to the PP2C family.</text>
</comment>
<keyword evidence="1" id="KW-0460">Magnesium</keyword>
<evidence type="ECO:0000313" key="3">
    <source>
        <dbReference type="EMBL" id="TKA22308.1"/>
    </source>
</evidence>
<sequence>MDKPATNEEARDAMQRFITGYSKLSPHDNFDNAFNRCMRVTSATLETDTTSASATFHFTIPALYGNNPSGKTIHGGAVATFFDNTTSLPMLAVRKWWDGESGVTRNLNVSYFRPVLEREKMVLEAEVVQCGKRNATIKGVLRRDRDGVIVASCAASAGKRTPIRPPKLDQDFWTYTSTEENPSPPYLRSTKVDAGEDAFFATTVGGDKHNVAFGVADGVGGWQDQGVDPSHFSHGLCGLMAGTASTHEGLKDGKNVKPRDLMQTAYDAVIGNPRIVAGGCTASIGVADGQGGVETANLGDSGFLILGPGKVAHRSEAQTHAFNTPYQLSKVPSRMQAQHAIFGGSTHFSETPKEADVEKHQLRHGDIVLFGTDGVWDNLSAQDTLSIITKVMEENGYWYKSHNSAGAETMLNTSMISGLPRSLEHKQQKESFLPALLATAVMREAKTAGLDNKRNGPFAKEVNMRYPQEGWQGGKPDDIAVVVCIAVEDGAPYEEVEKPIKAKL</sequence>
<dbReference type="Pfam" id="PF03061">
    <property type="entry name" value="4HBT"/>
    <property type="match status" value="1"/>
</dbReference>